<accession>A0A074ZTB4</accession>
<dbReference type="AlphaFoldDB" id="A0A074ZTB4"/>
<dbReference type="EMBL" id="KL596686">
    <property type="protein sequence ID" value="KER29077.1"/>
    <property type="molecule type" value="Genomic_DNA"/>
</dbReference>
<dbReference type="GeneID" id="20318443"/>
<keyword evidence="3" id="KW-1185">Reference proteome</keyword>
<gene>
    <name evidence="2" type="ORF">T265_04261</name>
</gene>
<feature type="region of interest" description="Disordered" evidence="1">
    <location>
        <begin position="1"/>
        <end position="20"/>
    </location>
</feature>
<proteinExistence type="predicted"/>
<evidence type="ECO:0000313" key="3">
    <source>
        <dbReference type="Proteomes" id="UP000054324"/>
    </source>
</evidence>
<dbReference type="RefSeq" id="XP_009167214.1">
    <property type="nucleotide sequence ID" value="XM_009168950.1"/>
</dbReference>
<protein>
    <submittedName>
        <fullName evidence="2">Uncharacterized protein</fullName>
    </submittedName>
</protein>
<reference evidence="2 3" key="1">
    <citation type="submission" date="2013-11" db="EMBL/GenBank/DDBJ databases">
        <title>Opisthorchis viverrini - life in the bile duct.</title>
        <authorList>
            <person name="Young N.D."/>
            <person name="Nagarajan N."/>
            <person name="Lin S.J."/>
            <person name="Korhonen P.K."/>
            <person name="Jex A.R."/>
            <person name="Hall R.S."/>
            <person name="Safavi-Hemami H."/>
            <person name="Kaewkong W."/>
            <person name="Bertrand D."/>
            <person name="Gao S."/>
            <person name="Seet Q."/>
            <person name="Wongkham S."/>
            <person name="Teh B.T."/>
            <person name="Wongkham C."/>
            <person name="Intapan P.M."/>
            <person name="Maleewong W."/>
            <person name="Yang X."/>
            <person name="Hu M."/>
            <person name="Wang Z."/>
            <person name="Hofmann A."/>
            <person name="Sternberg P.W."/>
            <person name="Tan P."/>
            <person name="Wang J."/>
            <person name="Gasser R.B."/>
        </authorList>
    </citation>
    <scope>NUCLEOTIDE SEQUENCE [LARGE SCALE GENOMIC DNA]</scope>
</reference>
<dbReference type="Proteomes" id="UP000054324">
    <property type="component" value="Unassembled WGS sequence"/>
</dbReference>
<organism evidence="2 3">
    <name type="scientific">Opisthorchis viverrini</name>
    <name type="common">Southeast Asian liver fluke</name>
    <dbReference type="NCBI Taxonomy" id="6198"/>
    <lineage>
        <taxon>Eukaryota</taxon>
        <taxon>Metazoa</taxon>
        <taxon>Spiralia</taxon>
        <taxon>Lophotrochozoa</taxon>
        <taxon>Platyhelminthes</taxon>
        <taxon>Trematoda</taxon>
        <taxon>Digenea</taxon>
        <taxon>Opisthorchiida</taxon>
        <taxon>Opisthorchiata</taxon>
        <taxon>Opisthorchiidae</taxon>
        <taxon>Opisthorchis</taxon>
    </lineage>
</organism>
<sequence length="101" mass="11279">MEGNTDEGGLTGNAKRPKYRNANCATDRHRTTQVNKDSHEEWGDLAHMLVRKISDTWLVTKFKQLVEPADENSALSLKTLVEARLAQRSDGVSRQDVISVA</sequence>
<dbReference type="CTD" id="20318443"/>
<dbReference type="KEGG" id="ovi:T265_04261"/>
<evidence type="ECO:0000313" key="2">
    <source>
        <dbReference type="EMBL" id="KER29077.1"/>
    </source>
</evidence>
<name>A0A074ZTB4_OPIVI</name>
<evidence type="ECO:0000256" key="1">
    <source>
        <dbReference type="SAM" id="MobiDB-lite"/>
    </source>
</evidence>